<sequence>MARDRICKTYDREVVLPIRAIWRATLRRCRGDQIKQLRQRQSVALLSTGAVLAAFLLAPLSFASSAEVSGYISAETRVFENAASYPGQESGPTGAVIFEPEFYHEWDGGESAFEAIAYLRKDSADEERDLFDLREFSYLWVNRDWELRVGISKVFWGVAESQHLVDTINQTDLVANPDGEDKLGQPMVQAVYVSDHGDFSLFVLPGFRERTFPGEEGRLRGRYWVDTDNPIYESSGEDERVDFALRWKHYIGDYDVGVHYFRGTNRDPGFVPGFDSEGNVVLRPYYELMDQVGLDLQLTRGGWLWKLEAIARESEVDRYSAMVGGFEYTLYGLGGSVMDLGLLAEAHLDSRGENAPVAFNRDLFVGGRLTWNDEADTNLVAGTFWDAENGSTFARVEFERRLGSRHKLEVEVQKLMNIDGFDPLYPIRRDSFLQVALSRYF</sequence>
<dbReference type="Proteomes" id="UP000617628">
    <property type="component" value="Unassembled WGS sequence"/>
</dbReference>
<reference evidence="2" key="1">
    <citation type="submission" date="2021-01" db="EMBL/GenBank/DDBJ databases">
        <title>Modified the classification status of verrucomicrobia.</title>
        <authorList>
            <person name="Feng X."/>
        </authorList>
    </citation>
    <scope>NUCLEOTIDE SEQUENCE</scope>
    <source>
        <strain evidence="2">KCTC 13126</strain>
    </source>
</reference>
<gene>
    <name evidence="2" type="ORF">JIN87_14970</name>
</gene>
<comment type="caution">
    <text evidence="2">The sequence shown here is derived from an EMBL/GenBank/DDBJ whole genome shotgun (WGS) entry which is preliminary data.</text>
</comment>
<organism evidence="2 3">
    <name type="scientific">Pelagicoccus mobilis</name>
    <dbReference type="NCBI Taxonomy" id="415221"/>
    <lineage>
        <taxon>Bacteria</taxon>
        <taxon>Pseudomonadati</taxon>
        <taxon>Verrucomicrobiota</taxon>
        <taxon>Opitutia</taxon>
        <taxon>Puniceicoccales</taxon>
        <taxon>Pelagicoccaceae</taxon>
        <taxon>Pelagicoccus</taxon>
    </lineage>
</organism>
<proteinExistence type="predicted"/>
<keyword evidence="3" id="KW-1185">Reference proteome</keyword>
<dbReference type="EMBL" id="JAENIL010000027">
    <property type="protein sequence ID" value="MBK1878179.1"/>
    <property type="molecule type" value="Genomic_DNA"/>
</dbReference>
<accession>A0A934VS58</accession>
<feature type="transmembrane region" description="Helical" evidence="1">
    <location>
        <begin position="43"/>
        <end position="62"/>
    </location>
</feature>
<keyword evidence="1" id="KW-0812">Transmembrane</keyword>
<keyword evidence="1" id="KW-1133">Transmembrane helix</keyword>
<protein>
    <submittedName>
        <fullName evidence="2">Uncharacterized protein</fullName>
    </submittedName>
</protein>
<evidence type="ECO:0000313" key="3">
    <source>
        <dbReference type="Proteomes" id="UP000617628"/>
    </source>
</evidence>
<keyword evidence="1" id="KW-0472">Membrane</keyword>
<evidence type="ECO:0000313" key="2">
    <source>
        <dbReference type="EMBL" id="MBK1878179.1"/>
    </source>
</evidence>
<name>A0A934VS58_9BACT</name>
<dbReference type="AlphaFoldDB" id="A0A934VS58"/>
<evidence type="ECO:0000256" key="1">
    <source>
        <dbReference type="SAM" id="Phobius"/>
    </source>
</evidence>